<dbReference type="Pfam" id="PF16377">
    <property type="entry name" value="DUF4987"/>
    <property type="match status" value="1"/>
</dbReference>
<dbReference type="InterPro" id="IPR032271">
    <property type="entry name" value="DUF4987"/>
</dbReference>
<keyword evidence="1" id="KW-0732">Signal</keyword>
<feature type="signal peptide" evidence="1">
    <location>
        <begin position="1"/>
        <end position="24"/>
    </location>
</feature>
<dbReference type="PROSITE" id="PS51257">
    <property type="entry name" value="PROKAR_LIPOPROTEIN"/>
    <property type="match status" value="1"/>
</dbReference>
<organism evidence="3 4">
    <name type="scientific">Mucinivorans hirudinis</name>
    <dbReference type="NCBI Taxonomy" id="1433126"/>
    <lineage>
        <taxon>Bacteria</taxon>
        <taxon>Pseudomonadati</taxon>
        <taxon>Bacteroidota</taxon>
        <taxon>Bacteroidia</taxon>
        <taxon>Bacteroidales</taxon>
        <taxon>Rikenellaceae</taxon>
        <taxon>Mucinivorans</taxon>
    </lineage>
</organism>
<keyword evidence="4" id="KW-1185">Reference proteome</keyword>
<reference evidence="3 4" key="1">
    <citation type="journal article" date="2015" name="Genome Announc.">
        <title>Complete Genome Sequence of the Novel Leech Symbiont Mucinivorans hirudinis M3T.</title>
        <authorList>
            <person name="Nelson M.C."/>
            <person name="Bomar L."/>
            <person name="Graf J."/>
        </authorList>
    </citation>
    <scope>NUCLEOTIDE SEQUENCE [LARGE SCALE GENOMIC DNA]</scope>
    <source>
        <strain evidence="4">M3</strain>
    </source>
</reference>
<dbReference type="Pfam" id="PF14135">
    <property type="entry name" value="DUF4302"/>
    <property type="match status" value="1"/>
</dbReference>
<protein>
    <recommendedName>
        <fullName evidence="2">DUF4987 domain-containing protein</fullName>
    </recommendedName>
</protein>
<evidence type="ECO:0000313" key="4">
    <source>
        <dbReference type="Proteomes" id="UP000027616"/>
    </source>
</evidence>
<dbReference type="Proteomes" id="UP000027616">
    <property type="component" value="Chromosome I"/>
</dbReference>
<feature type="chain" id="PRO_5001590742" description="DUF4987 domain-containing protein" evidence="1">
    <location>
        <begin position="25"/>
        <end position="423"/>
    </location>
</feature>
<dbReference type="AlphaFoldDB" id="A0A060R9T0"/>
<name>A0A060R9T0_9BACT</name>
<accession>A0A060R9T0</accession>
<sequence>MMKTKLYLQLFLLFCLCTLSSCLAEVEDYFDTPASARMEKEIVKYRELLPSPKYGWAMEYYPGGANQVYGGFALAVTFSPKGQATFQSSLSDDVSKSSQSLYSLKKDMGATLNFDTFNSIFHNFSDPDLAEGQGKGKGFLGDYEFILYSCSESEILMRGKKHGSAIRMYALQQPAQEYLEKAKKNRVGYVDMPGVSGLEGTFAGKPVKGTVISAQYFMLTQEENTTKFSFMFTDKGCKLYAPIVLGDQKVEELIWKVDEKVFVSPDGNTRLSLILSPGAHLAKDFLGEWKLSYSDGTRGPNKQVDVKIILENGLFLMKGLPFDIVLIYDNVKGVMSINPQMLSQGIFLASHDTSSELLHFDLKTPGQTTRWEEKGDDIVLEFVPERFEGNNWTHFVIWDVKKRDIYEGYGLFLLTNMKLTKKR</sequence>
<dbReference type="OrthoDB" id="1150854at2"/>
<dbReference type="STRING" id="1433126.BN938_2309"/>
<dbReference type="eggNOG" id="ENOG502Z7SV">
    <property type="taxonomic scope" value="Bacteria"/>
</dbReference>
<evidence type="ECO:0000259" key="2">
    <source>
        <dbReference type="Pfam" id="PF16377"/>
    </source>
</evidence>
<dbReference type="KEGG" id="rbc:BN938_2309"/>
<dbReference type="HOGENOM" id="CLU_050523_0_0_10"/>
<dbReference type="InterPro" id="IPR025396">
    <property type="entry name" value="DUF4302"/>
</dbReference>
<evidence type="ECO:0000313" key="3">
    <source>
        <dbReference type="EMBL" id="CDN32381.1"/>
    </source>
</evidence>
<dbReference type="EMBL" id="HG934468">
    <property type="protein sequence ID" value="CDN32381.1"/>
    <property type="molecule type" value="Genomic_DNA"/>
</dbReference>
<gene>
    <name evidence="3" type="ORF">BN938_2309</name>
</gene>
<evidence type="ECO:0000256" key="1">
    <source>
        <dbReference type="SAM" id="SignalP"/>
    </source>
</evidence>
<feature type="domain" description="DUF4987" evidence="2">
    <location>
        <begin position="283"/>
        <end position="398"/>
    </location>
</feature>
<proteinExistence type="predicted"/>